<evidence type="ECO:0000313" key="9">
    <source>
        <dbReference type="Proteomes" id="UP000276443"/>
    </source>
</evidence>
<evidence type="ECO:0000256" key="7">
    <source>
        <dbReference type="PIRSR" id="PIRSR004789-51"/>
    </source>
</evidence>
<protein>
    <recommendedName>
        <fullName evidence="10">TIGR00282 family metallophosphoesterase</fullName>
    </recommendedName>
</protein>
<evidence type="ECO:0000256" key="3">
    <source>
        <dbReference type="ARBA" id="ARBA00022801"/>
    </source>
</evidence>
<feature type="binding site" evidence="7">
    <location>
        <position position="177"/>
    </location>
    <ligand>
        <name>Fe cation</name>
        <dbReference type="ChEBI" id="CHEBI:24875"/>
        <label>1</label>
    </ligand>
</feature>
<dbReference type="GO" id="GO:0046872">
    <property type="term" value="F:metal ion binding"/>
    <property type="evidence" value="ECO:0007669"/>
    <property type="project" value="UniProtKB-KW"/>
</dbReference>
<evidence type="ECO:0000256" key="4">
    <source>
        <dbReference type="ARBA" id="ARBA00023004"/>
    </source>
</evidence>
<dbReference type="RefSeq" id="WP_124219921.1">
    <property type="nucleotide sequence ID" value="NZ_RKRF01000007.1"/>
</dbReference>
<feature type="binding site" evidence="7">
    <location>
        <position position="67"/>
    </location>
    <ligand>
        <name>Fe cation</name>
        <dbReference type="ChEBI" id="CHEBI:24875"/>
        <label>2</label>
    </ligand>
</feature>
<dbReference type="NCBIfam" id="TIGR00282">
    <property type="entry name" value="TIGR00282 family metallophosphoesterase"/>
    <property type="match status" value="1"/>
</dbReference>
<dbReference type="GO" id="GO:0004113">
    <property type="term" value="F:2',3'-cyclic-nucleotide 3'-phosphodiesterase activity"/>
    <property type="evidence" value="ECO:0007669"/>
    <property type="project" value="TreeGrafter"/>
</dbReference>
<evidence type="ECO:0008006" key="10">
    <source>
        <dbReference type="Google" id="ProtNLM"/>
    </source>
</evidence>
<feature type="binding site" evidence="7">
    <location>
        <position position="150"/>
    </location>
    <ligand>
        <name>Fe cation</name>
        <dbReference type="ChEBI" id="CHEBI:24875"/>
        <label>2</label>
    </ligand>
</feature>
<dbReference type="InterPro" id="IPR005235">
    <property type="entry name" value="YmdB-like"/>
</dbReference>
<dbReference type="Gene3D" id="3.60.21.10">
    <property type="match status" value="1"/>
</dbReference>
<reference evidence="8 9" key="1">
    <citation type="submission" date="2018-11" db="EMBL/GenBank/DDBJ databases">
        <title>Genomic Encyclopedia of Type Strains, Phase IV (KMG-IV): sequencing the most valuable type-strain genomes for metagenomic binning, comparative biology and taxonomic classification.</title>
        <authorList>
            <person name="Goeker M."/>
        </authorList>
    </citation>
    <scope>NUCLEOTIDE SEQUENCE [LARGE SCALE GENOMIC DNA]</scope>
    <source>
        <strain evidence="8 9">DSM 18090</strain>
    </source>
</reference>
<proteinExistence type="inferred from homology"/>
<dbReference type="PIRSF" id="PIRSF004789">
    <property type="entry name" value="DR1281"/>
    <property type="match status" value="1"/>
</dbReference>
<name>A0A3N5C8P4_9BACI</name>
<gene>
    <name evidence="8" type="ORF">EDC24_0808</name>
</gene>
<dbReference type="Proteomes" id="UP000276443">
    <property type="component" value="Unassembled WGS sequence"/>
</dbReference>
<dbReference type="CDD" id="cd07382">
    <property type="entry name" value="MPP_DR1281"/>
    <property type="match status" value="1"/>
</dbReference>
<evidence type="ECO:0000256" key="6">
    <source>
        <dbReference type="PIRSR" id="PIRSR004789-50"/>
    </source>
</evidence>
<dbReference type="PANTHER" id="PTHR36303">
    <property type="entry name" value="2',3'-CYCLIC-NUCLEOTIDE 2'-PHOSPHODIESTERASE"/>
    <property type="match status" value="1"/>
</dbReference>
<feature type="binding site" evidence="7">
    <location>
        <position position="40"/>
    </location>
    <ligand>
        <name>Fe cation</name>
        <dbReference type="ChEBI" id="CHEBI:24875"/>
        <label>1</label>
    </ligand>
</feature>
<dbReference type="Pfam" id="PF13277">
    <property type="entry name" value="YmdB"/>
    <property type="match status" value="1"/>
</dbReference>
<feature type="binding site" evidence="7">
    <location>
        <position position="8"/>
    </location>
    <ligand>
        <name>Fe cation</name>
        <dbReference type="ChEBI" id="CHEBI:24875"/>
        <label>1</label>
    </ligand>
</feature>
<dbReference type="SUPFAM" id="SSF56300">
    <property type="entry name" value="Metallo-dependent phosphatases"/>
    <property type="match status" value="1"/>
</dbReference>
<evidence type="ECO:0000256" key="1">
    <source>
        <dbReference type="ARBA" id="ARBA00001965"/>
    </source>
</evidence>
<dbReference type="InterPro" id="IPR029052">
    <property type="entry name" value="Metallo-depent_PP-like"/>
</dbReference>
<evidence type="ECO:0000256" key="5">
    <source>
        <dbReference type="ARBA" id="ARBA00061401"/>
    </source>
</evidence>
<dbReference type="EMBL" id="RKRF01000007">
    <property type="protein sequence ID" value="RPF55922.1"/>
    <property type="molecule type" value="Genomic_DNA"/>
</dbReference>
<comment type="cofactor">
    <cofactor evidence="1">
        <name>Fe(3+)</name>
        <dbReference type="ChEBI" id="CHEBI:29034"/>
    </cofactor>
</comment>
<keyword evidence="4" id="KW-0408">Iron</keyword>
<organism evidence="8 9">
    <name type="scientific">Aquisalibacillus elongatus</name>
    <dbReference type="NCBI Taxonomy" id="485577"/>
    <lineage>
        <taxon>Bacteria</taxon>
        <taxon>Bacillati</taxon>
        <taxon>Bacillota</taxon>
        <taxon>Bacilli</taxon>
        <taxon>Bacillales</taxon>
        <taxon>Bacillaceae</taxon>
        <taxon>Aquisalibacillus</taxon>
    </lineage>
</organism>
<evidence type="ECO:0000313" key="8">
    <source>
        <dbReference type="EMBL" id="RPF55922.1"/>
    </source>
</evidence>
<accession>A0A3N5C8P4</accession>
<dbReference type="FunFam" id="3.60.21.10:FF:000016">
    <property type="entry name" value="Putative metallophosphoesterase"/>
    <property type="match status" value="1"/>
</dbReference>
<comment type="similarity">
    <text evidence="5">Belongs to the YmdB-like family.</text>
</comment>
<dbReference type="PANTHER" id="PTHR36303:SF1">
    <property type="entry name" value="2',3'-CYCLIC-NUCLEOTIDE 2'-PHOSPHODIESTERASE"/>
    <property type="match status" value="1"/>
</dbReference>
<evidence type="ECO:0000256" key="2">
    <source>
        <dbReference type="ARBA" id="ARBA00022723"/>
    </source>
</evidence>
<keyword evidence="3" id="KW-0378">Hydrolase</keyword>
<dbReference type="AlphaFoldDB" id="A0A3N5C8P4"/>
<feature type="binding site" evidence="7">
    <location>
        <position position="39"/>
    </location>
    <ligand>
        <name>Fe cation</name>
        <dbReference type="ChEBI" id="CHEBI:24875"/>
        <label>1</label>
    </ligand>
</feature>
<feature type="binding site" evidence="7">
    <location>
        <position position="175"/>
    </location>
    <ligand>
        <name>Fe cation</name>
        <dbReference type="ChEBI" id="CHEBI:24875"/>
        <label>2</label>
    </ligand>
</feature>
<dbReference type="OrthoDB" id="9801109at2"/>
<comment type="caution">
    <text evidence="8">The sequence shown here is derived from an EMBL/GenBank/DDBJ whole genome shotgun (WGS) entry which is preliminary data.</text>
</comment>
<feature type="active site" description="Proton donor" evidence="6">
    <location>
        <position position="68"/>
    </location>
</feature>
<feature type="binding site" evidence="7">
    <location>
        <position position="39"/>
    </location>
    <ligand>
        <name>Fe cation</name>
        <dbReference type="ChEBI" id="CHEBI:24875"/>
        <label>2</label>
    </ligand>
</feature>
<keyword evidence="2 7" id="KW-0479">Metal-binding</keyword>
<sequence>MNILFIGDIVGKPGRNAFKEHLPKLKKQYHTDLAIVNGENAAHGKGLTKKIYHELLENGADFVTLGNHAWDKKEIFDFIDDAKQLVRPANYPEGTPGVGLQFVKAKQKDVAIINLMGRTFMNPLDDPFQVIDTLVNEAKKKTNIIFVDFHGEATSEKQAMGWYLDGKVSTVVGTHTHIQTADERILTNGTGYITDVGMTGAYDSILGMEKESIIRKFKTGLPAKFEIPETNRTVLSGLSVSIDDKTGKTNSIKRILINADHINFD</sequence>
<keyword evidence="9" id="KW-1185">Reference proteome</keyword>